<dbReference type="EMBL" id="WNKY01000033">
    <property type="protein sequence ID" value="MTV40367.1"/>
    <property type="molecule type" value="Genomic_DNA"/>
</dbReference>
<dbReference type="Proteomes" id="UP000475582">
    <property type="component" value="Unassembled WGS sequence"/>
</dbReference>
<feature type="region of interest" description="Disordered" evidence="1">
    <location>
        <begin position="714"/>
        <end position="733"/>
    </location>
</feature>
<dbReference type="PANTHER" id="PTHR43135">
    <property type="entry name" value="ALPHA-D-RIBOSE 1-METHYLPHOSPHONATE 5-TRIPHOSPHATE DIPHOSPHATASE"/>
    <property type="match status" value="1"/>
</dbReference>
<feature type="chain" id="PRO_5026871384" evidence="2">
    <location>
        <begin position="47"/>
        <end position="733"/>
    </location>
</feature>
<dbReference type="Gene3D" id="1.20.58.520">
    <property type="entry name" value="Amidohydrolase"/>
    <property type="match status" value="1"/>
</dbReference>
<dbReference type="PANTHER" id="PTHR43135:SF3">
    <property type="entry name" value="ALPHA-D-RIBOSE 1-METHYLPHOSPHONATE 5-TRIPHOSPHATE DIPHOSPHATASE"/>
    <property type="match status" value="1"/>
</dbReference>
<organism evidence="4 5">
    <name type="scientific">Duganella radicis</name>
    <dbReference type="NCBI Taxonomy" id="551988"/>
    <lineage>
        <taxon>Bacteria</taxon>
        <taxon>Pseudomonadati</taxon>
        <taxon>Pseudomonadota</taxon>
        <taxon>Betaproteobacteria</taxon>
        <taxon>Burkholderiales</taxon>
        <taxon>Oxalobacteraceae</taxon>
        <taxon>Telluria group</taxon>
        <taxon>Duganella</taxon>
    </lineage>
</organism>
<feature type="compositionally biased region" description="Basic and acidic residues" evidence="1">
    <location>
        <begin position="721"/>
        <end position="733"/>
    </location>
</feature>
<proteinExistence type="predicted"/>
<evidence type="ECO:0000259" key="3">
    <source>
        <dbReference type="Pfam" id="PF01979"/>
    </source>
</evidence>
<dbReference type="OrthoDB" id="9782972at2"/>
<dbReference type="Gene3D" id="2.30.40.10">
    <property type="entry name" value="Urease, subunit C, domain 1"/>
    <property type="match status" value="1"/>
</dbReference>
<keyword evidence="4" id="KW-0378">Hydrolase</keyword>
<protein>
    <submittedName>
        <fullName evidence="4">Amidohydrolase family protein</fullName>
    </submittedName>
</protein>
<evidence type="ECO:0000256" key="1">
    <source>
        <dbReference type="SAM" id="MobiDB-lite"/>
    </source>
</evidence>
<dbReference type="SUPFAM" id="SSF51338">
    <property type="entry name" value="Composite domain of metallo-dependent hydrolases"/>
    <property type="match status" value="1"/>
</dbReference>
<evidence type="ECO:0000313" key="5">
    <source>
        <dbReference type="Proteomes" id="UP000475582"/>
    </source>
</evidence>
<feature type="signal peptide" evidence="2">
    <location>
        <begin position="1"/>
        <end position="46"/>
    </location>
</feature>
<evidence type="ECO:0000256" key="2">
    <source>
        <dbReference type="SAM" id="SignalP"/>
    </source>
</evidence>
<evidence type="ECO:0000313" key="4">
    <source>
        <dbReference type="EMBL" id="MTV40367.1"/>
    </source>
</evidence>
<comment type="caution">
    <text evidence="4">The sequence shown here is derived from an EMBL/GenBank/DDBJ whole genome shotgun (WGS) entry which is preliminary data.</text>
</comment>
<keyword evidence="5" id="KW-1185">Reference proteome</keyword>
<sequence>MDQHRCKPQRCLPGLRCAKNKRRINLLNKRLAVLPFALAAAFGAHAATTTRYLIISENANKQIGQQVVERMDDGLTKVTFGYKDNGRGPDLVEQFRLGADGTMSEYSVKGNSTFGAVVDEQFSRKGDQAQWKSTSEQGQTTVSGAAAYLPLNSSFEVESVAIAALAKTPDAKLALLPSGTLSQRQLDQVEVTSSSGQKQTVRLLAQTGVGLSPSFYWATAGDNPRLFAVVMPGFGSMLEEGWQAAAPELARRQKSAESQMLTDAAARLQHPLHGLTVVRNARIFDSEKATLGKPSDIYVLRGRITSVQPAGSPVRAADNVIDAAGRVVLPGLFDLHGHVDRWSGALNMAAGVTSVRDMGNDNAQLQAMLDETADGKLLAPQVVPAGFLEGESPYSANNGFVIKDLKEARDAIDWYAERGYPQLKIYNSFPKAILKDTVAYAHSRGMRVSGHIPAGLRAQEALDAGYDEIQHINQVLLNFLVKPDTETRNLNRFVLPAEKVADLDFNSRPVKDFVAYLAKKQISIDPTLATFAFLKQRDGDMNEPYASVASHMPPDVARGFKVGTMKIDGDAQLKRYEKSYAKMVDFVGVMYKAGVPIVAGTDDIAGFTLHSELALLVKAGLTPAQALQVATRNGARYTRTSNDRGSITPGKLADIVLVDGDPTKNIEDVRKVSAVITRGFLIYPREIDAALGIAPFVTAAPMVTRSDKPVAAAYGGSNEGARARIEASARKHD</sequence>
<name>A0A6L6PP04_9BURK</name>
<dbReference type="AlphaFoldDB" id="A0A6L6PP04"/>
<dbReference type="SUPFAM" id="SSF51556">
    <property type="entry name" value="Metallo-dependent hydrolases"/>
    <property type="match status" value="1"/>
</dbReference>
<dbReference type="InterPro" id="IPR032466">
    <property type="entry name" value="Metal_Hydrolase"/>
</dbReference>
<keyword evidence="2" id="KW-0732">Signal</keyword>
<reference evidence="4 5" key="1">
    <citation type="submission" date="2019-11" db="EMBL/GenBank/DDBJ databases">
        <title>Type strains purchased from KCTC, JCM and DSMZ.</title>
        <authorList>
            <person name="Lu H."/>
        </authorList>
    </citation>
    <scope>NUCLEOTIDE SEQUENCE [LARGE SCALE GENOMIC DNA]</scope>
    <source>
        <strain evidence="4 5">KCTC 22382</strain>
    </source>
</reference>
<dbReference type="Gene3D" id="3.40.50.10910">
    <property type="entry name" value="Amidohydrolase"/>
    <property type="match status" value="1"/>
</dbReference>
<feature type="domain" description="Amidohydrolase-related" evidence="3">
    <location>
        <begin position="590"/>
        <end position="679"/>
    </location>
</feature>
<dbReference type="Gene3D" id="3.30.110.90">
    <property type="entry name" value="Amidohydrolase"/>
    <property type="match status" value="1"/>
</dbReference>
<dbReference type="GO" id="GO:0016810">
    <property type="term" value="F:hydrolase activity, acting on carbon-nitrogen (but not peptide) bonds"/>
    <property type="evidence" value="ECO:0007669"/>
    <property type="project" value="InterPro"/>
</dbReference>
<gene>
    <name evidence="4" type="ORF">GM676_22640</name>
</gene>
<dbReference type="InterPro" id="IPR051781">
    <property type="entry name" value="Metallo-dep_Hydrolase"/>
</dbReference>
<dbReference type="InterPro" id="IPR011059">
    <property type="entry name" value="Metal-dep_hydrolase_composite"/>
</dbReference>
<dbReference type="InterPro" id="IPR006680">
    <property type="entry name" value="Amidohydro-rel"/>
</dbReference>
<accession>A0A6L6PP04</accession>
<dbReference type="Pfam" id="PF01979">
    <property type="entry name" value="Amidohydro_1"/>
    <property type="match status" value="1"/>
</dbReference>